<evidence type="ECO:0000256" key="2">
    <source>
        <dbReference type="SAM" id="SignalP"/>
    </source>
</evidence>
<dbReference type="Gene3D" id="2.120.10.60">
    <property type="entry name" value="Tricorn protease N-terminal domain"/>
    <property type="match status" value="1"/>
</dbReference>
<comment type="similarity">
    <text evidence="1">Belongs to the TolB family.</text>
</comment>
<feature type="chain" id="PRO_5026076149" description="TolB protein" evidence="2">
    <location>
        <begin position="30"/>
        <end position="326"/>
    </location>
</feature>
<dbReference type="PANTHER" id="PTHR36842:SF1">
    <property type="entry name" value="PROTEIN TOLB"/>
    <property type="match status" value="1"/>
</dbReference>
<dbReference type="Proteomes" id="UP000503540">
    <property type="component" value="Chromosome"/>
</dbReference>
<dbReference type="SUPFAM" id="SSF82171">
    <property type="entry name" value="DPP6 N-terminal domain-like"/>
    <property type="match status" value="1"/>
</dbReference>
<proteinExistence type="inferred from homology"/>
<dbReference type="KEGG" id="nah:F5544_35980"/>
<organism evidence="3 4">
    <name type="scientific">Nocardia arthritidis</name>
    <dbReference type="NCBI Taxonomy" id="228602"/>
    <lineage>
        <taxon>Bacteria</taxon>
        <taxon>Bacillati</taxon>
        <taxon>Actinomycetota</taxon>
        <taxon>Actinomycetes</taxon>
        <taxon>Mycobacteriales</taxon>
        <taxon>Nocardiaceae</taxon>
        <taxon>Nocardia</taxon>
    </lineage>
</organism>
<evidence type="ECO:0000313" key="4">
    <source>
        <dbReference type="Proteomes" id="UP000503540"/>
    </source>
</evidence>
<dbReference type="Pfam" id="PF07676">
    <property type="entry name" value="PD40"/>
    <property type="match status" value="3"/>
</dbReference>
<dbReference type="AlphaFoldDB" id="A0A6G9YPT1"/>
<evidence type="ECO:0000313" key="3">
    <source>
        <dbReference type="EMBL" id="QIS15026.1"/>
    </source>
</evidence>
<gene>
    <name evidence="3" type="ORF">F5544_35980</name>
</gene>
<dbReference type="InterPro" id="IPR011042">
    <property type="entry name" value="6-blade_b-propeller_TolB-like"/>
</dbReference>
<dbReference type="Gene3D" id="2.120.10.30">
    <property type="entry name" value="TolB, C-terminal domain"/>
    <property type="match status" value="1"/>
</dbReference>
<evidence type="ECO:0000256" key="1">
    <source>
        <dbReference type="ARBA" id="ARBA00009820"/>
    </source>
</evidence>
<keyword evidence="2" id="KW-0732">Signal</keyword>
<feature type="signal peptide" evidence="2">
    <location>
        <begin position="1"/>
        <end position="29"/>
    </location>
</feature>
<dbReference type="PANTHER" id="PTHR36842">
    <property type="entry name" value="PROTEIN TOLB HOMOLOG"/>
    <property type="match status" value="1"/>
</dbReference>
<reference evidence="3 4" key="1">
    <citation type="journal article" date="2019" name="ACS Chem. Biol.">
        <title>Identification and Mobilization of a Cryptic Antibiotic Biosynthesis Gene Locus from a Human-Pathogenic Nocardia Isolate.</title>
        <authorList>
            <person name="Herisse M."/>
            <person name="Ishida K."/>
            <person name="Porter J.L."/>
            <person name="Howden B."/>
            <person name="Hertweck C."/>
            <person name="Stinear T.P."/>
            <person name="Pidot S.J."/>
        </authorList>
    </citation>
    <scope>NUCLEOTIDE SEQUENCE [LARGE SCALE GENOMIC DNA]</scope>
    <source>
        <strain evidence="3 4">AUSMDU00012717</strain>
    </source>
</reference>
<protein>
    <recommendedName>
        <fullName evidence="5">TolB protein</fullName>
    </recommendedName>
</protein>
<accession>A0A6G9YPT1</accession>
<name>A0A6G9YPT1_9NOCA</name>
<dbReference type="InterPro" id="IPR011659">
    <property type="entry name" value="WD40"/>
</dbReference>
<evidence type="ECO:0008006" key="5">
    <source>
        <dbReference type="Google" id="ProtNLM"/>
    </source>
</evidence>
<dbReference type="EMBL" id="CP046172">
    <property type="protein sequence ID" value="QIS15026.1"/>
    <property type="molecule type" value="Genomic_DNA"/>
</dbReference>
<keyword evidence="4" id="KW-1185">Reference proteome</keyword>
<sequence length="326" mass="34296">MTTVFRVFRRTPLVLLAVLIAVVARPAAADAQTRTDGAELLYSPSGSASAQNPAYSPDGKTLLLTICRGGYNGGGAGLHLMPSSGGAPQVLVEQGDQSAVNLPGSAWNGPTGSITFSYNVTDIDEIWTMRPGAEPHQVTSHSGRMYTEPSFAPDGDWIVFQENDAKQQTGSRGTIRKVRADGSGITALVDGPATNTDNRQPNWSPRGDIIVFQSSPGGSDKSRLVTIAPDGTGRKVITGGEGEDSDASFSPDGNWVVYSSNHGGLKHGQIFVTRSDGTGEPVRVTKSDGYDGAPSWSPDGAWIVFESGPTEKVPTSIWRIPAPKLG</sequence>